<dbReference type="EMBL" id="FR687359">
    <property type="protein sequence ID" value="CBW73580.1"/>
    <property type="molecule type" value="Genomic_DNA"/>
</dbReference>
<name>E5AT35_MYCRK</name>
<gene>
    <name evidence="1" type="ordered locus">RBRH_04071</name>
</gene>
<sequence>MIMCIISMPLRIAKRKMCEFYWHPAALINSRHFCKKYCSNILLKIKIQMVYGINFDVHSLGCPLTPVRLHLFMHFIL</sequence>
<organism evidence="1 2">
    <name type="scientific">Mycetohabitans rhizoxinica (strain DSM 19002 / CIP 109453 / HKI 454)</name>
    <name type="common">Paraburkholderia rhizoxinica</name>
    <dbReference type="NCBI Taxonomy" id="882378"/>
    <lineage>
        <taxon>Bacteria</taxon>
        <taxon>Pseudomonadati</taxon>
        <taxon>Pseudomonadota</taxon>
        <taxon>Betaproteobacteria</taxon>
        <taxon>Burkholderiales</taxon>
        <taxon>Burkholderiaceae</taxon>
        <taxon>Mycetohabitans</taxon>
    </lineage>
</organism>
<dbReference type="AlphaFoldDB" id="E5AT35"/>
<evidence type="ECO:0000313" key="1">
    <source>
        <dbReference type="EMBL" id="CBW73580.1"/>
    </source>
</evidence>
<dbReference type="HOGENOM" id="CLU_2631435_0_0_4"/>
<reference evidence="1 2" key="1">
    <citation type="journal article" date="2011" name="J. Bacteriol.">
        <title>Complete genome sequence of Burkholderia rhizoxinica, an endosymbiont of Rhizopus microsporus.</title>
        <authorList>
            <person name="Lackner G."/>
            <person name="Moebius N."/>
            <person name="Partida-Martinez L."/>
            <person name="Hertweck C."/>
        </authorList>
    </citation>
    <scope>NUCLEOTIDE SEQUENCE [LARGE SCALE GENOMIC DNA]</scope>
    <source>
        <strain evidence="2">DSM 19002 / CIP 109453 / HKI 454</strain>
    </source>
</reference>
<accession>E5AT35</accession>
<dbReference type="KEGG" id="brh:RBRH_04071"/>
<dbReference type="Proteomes" id="UP000007437">
    <property type="component" value="Chromosome"/>
</dbReference>
<evidence type="ECO:0000313" key="2">
    <source>
        <dbReference type="Proteomes" id="UP000007437"/>
    </source>
</evidence>
<proteinExistence type="predicted"/>
<protein>
    <submittedName>
        <fullName evidence="1">Uncharacterized protein</fullName>
    </submittedName>
</protein>
<dbReference type="STRING" id="882378.RBRH_04071"/>